<dbReference type="eggNOG" id="COG1512">
    <property type="taxonomic scope" value="Bacteria"/>
</dbReference>
<keyword evidence="2" id="KW-0812">Transmembrane</keyword>
<comment type="caution">
    <text evidence="5">The sequence shown here is derived from an EMBL/GenBank/DDBJ whole genome shotgun (WGS) entry which is preliminary data.</text>
</comment>
<feature type="chain" id="PRO_5004478300" description="TPM domain-containing protein" evidence="3">
    <location>
        <begin position="27"/>
        <end position="269"/>
    </location>
</feature>
<dbReference type="Proteomes" id="UP000013981">
    <property type="component" value="Unassembled WGS sequence"/>
</dbReference>
<keyword evidence="2" id="KW-0472">Membrane</keyword>
<evidence type="ECO:0000256" key="2">
    <source>
        <dbReference type="SAM" id="Phobius"/>
    </source>
</evidence>
<evidence type="ECO:0000313" key="5">
    <source>
        <dbReference type="EMBL" id="EOQ35560.1"/>
    </source>
</evidence>
<dbReference type="HOGENOM" id="CLU_060109_0_1_9"/>
<feature type="domain" description="TPM" evidence="4">
    <location>
        <begin position="42"/>
        <end position="160"/>
    </location>
</feature>
<accession>R8VS26</accession>
<dbReference type="OrthoDB" id="9806054at2"/>
<name>R8VS26_9FIRM</name>
<proteinExistence type="predicted"/>
<feature type="signal peptide" evidence="3">
    <location>
        <begin position="1"/>
        <end position="26"/>
    </location>
</feature>
<feature type="region of interest" description="Disordered" evidence="1">
    <location>
        <begin position="247"/>
        <end position="269"/>
    </location>
</feature>
<gene>
    <name evidence="5" type="ORF">HMPREF1526_03027</name>
</gene>
<evidence type="ECO:0000256" key="3">
    <source>
        <dbReference type="SAM" id="SignalP"/>
    </source>
</evidence>
<dbReference type="EMBL" id="AQOB01000015">
    <property type="protein sequence ID" value="EOQ35560.1"/>
    <property type="molecule type" value="Genomic_DNA"/>
</dbReference>
<protein>
    <recommendedName>
        <fullName evidence="4">TPM domain-containing protein</fullName>
    </recommendedName>
</protein>
<dbReference type="RefSeq" id="WP_016149113.1">
    <property type="nucleotide sequence ID" value="NZ_KB976105.1"/>
</dbReference>
<dbReference type="PATRIC" id="fig|1203606.4.peg.2986"/>
<dbReference type="InterPro" id="IPR007621">
    <property type="entry name" value="TPM_dom"/>
</dbReference>
<dbReference type="Pfam" id="PF04536">
    <property type="entry name" value="TPM_phosphatase"/>
    <property type="match status" value="1"/>
</dbReference>
<sequence>MKKQIFGLCAALCLLWTLLCPAVAKAEQAPFDAAKIPFYTMVSDGADLLTDAEEEKLSARAWELTQEYQCAVYIVTFLSLGDMEPWEATAYIFEEYGMGYGEDQSCIILMFSTEYRDYDIMAHGYGNIAFTDYGKEKMAEAFLDEFGEDDWYGGFTEYLDCCERYLNLAAEGTPFDVGSDRSPLVGIAVGVLVPLLIAFLICSYFKAQMKTANMQEAAQVYIDGQGLMLTRQNDRFVHTTRSERYIAPKQESGGTSVDSSGSSHESGKF</sequence>
<organism evidence="5 6">
    <name type="scientific">Butyricicoccus pullicaecorum 1.2</name>
    <dbReference type="NCBI Taxonomy" id="1203606"/>
    <lineage>
        <taxon>Bacteria</taxon>
        <taxon>Bacillati</taxon>
        <taxon>Bacillota</taxon>
        <taxon>Clostridia</taxon>
        <taxon>Eubacteriales</taxon>
        <taxon>Butyricicoccaceae</taxon>
        <taxon>Butyricicoccus</taxon>
    </lineage>
</organism>
<feature type="transmembrane region" description="Helical" evidence="2">
    <location>
        <begin position="184"/>
        <end position="205"/>
    </location>
</feature>
<evidence type="ECO:0000256" key="1">
    <source>
        <dbReference type="SAM" id="MobiDB-lite"/>
    </source>
</evidence>
<reference evidence="5 6" key="1">
    <citation type="submission" date="2013-01" db="EMBL/GenBank/DDBJ databases">
        <title>The Genome Sequence of Butyricicoccus pullicaecorum 1.2.</title>
        <authorList>
            <consortium name="The Broad Institute Genome Sequencing Platform"/>
            <person name="Earl A."/>
            <person name="Ward D."/>
            <person name="Feldgarden M."/>
            <person name="Gevers D."/>
            <person name="Van Immerseel F."/>
            <person name="Eeckhaut V."/>
            <person name="Walker B."/>
            <person name="Young S.K."/>
            <person name="Zeng Q."/>
            <person name="Gargeya S."/>
            <person name="Fitzgerald M."/>
            <person name="Haas B."/>
            <person name="Abouelleil A."/>
            <person name="Alvarado L."/>
            <person name="Arachchi H.M."/>
            <person name="Berlin A.M."/>
            <person name="Chapman S.B."/>
            <person name="Dewar J."/>
            <person name="Goldberg J."/>
            <person name="Griggs A."/>
            <person name="Gujja S."/>
            <person name="Hansen M."/>
            <person name="Howarth C."/>
            <person name="Imamovic A."/>
            <person name="Larimer J."/>
            <person name="McCowan C."/>
            <person name="Murphy C."/>
            <person name="Neiman D."/>
            <person name="Pearson M."/>
            <person name="Priest M."/>
            <person name="Roberts A."/>
            <person name="Saif S."/>
            <person name="Shea T."/>
            <person name="Sisk P."/>
            <person name="Sykes S."/>
            <person name="Wortman J."/>
            <person name="Nusbaum C."/>
            <person name="Birren B."/>
        </authorList>
    </citation>
    <scope>NUCLEOTIDE SEQUENCE [LARGE SCALE GENOMIC DNA]</scope>
    <source>
        <strain evidence="5 6">1.2</strain>
    </source>
</reference>
<dbReference type="Gene3D" id="3.10.310.50">
    <property type="match status" value="1"/>
</dbReference>
<evidence type="ECO:0000313" key="6">
    <source>
        <dbReference type="Proteomes" id="UP000013981"/>
    </source>
</evidence>
<feature type="compositionally biased region" description="Low complexity" evidence="1">
    <location>
        <begin position="252"/>
        <end position="269"/>
    </location>
</feature>
<keyword evidence="3" id="KW-0732">Signal</keyword>
<dbReference type="AlphaFoldDB" id="R8VS26"/>
<keyword evidence="2" id="KW-1133">Transmembrane helix</keyword>
<keyword evidence="6" id="KW-1185">Reference proteome</keyword>
<evidence type="ECO:0000259" key="4">
    <source>
        <dbReference type="Pfam" id="PF04536"/>
    </source>
</evidence>